<keyword evidence="2 4" id="KW-0805">Transcription regulation</keyword>
<evidence type="ECO:0000256" key="2">
    <source>
        <dbReference type="ARBA" id="ARBA00023015"/>
    </source>
</evidence>
<keyword evidence="4" id="KW-0808">Transferase</keyword>
<feature type="domain" description="Phosphoribosyltransferase" evidence="5">
    <location>
        <begin position="18"/>
        <end position="160"/>
    </location>
</feature>
<dbReference type="InterPro" id="IPR023050">
    <property type="entry name" value="PyrR"/>
</dbReference>
<comment type="similarity">
    <text evidence="1 4">Belongs to the purine/pyrimidine phosphoribosyltransferase family. PyrR subfamily.</text>
</comment>
<dbReference type="GO" id="GO:0006355">
    <property type="term" value="P:regulation of DNA-templated transcription"/>
    <property type="evidence" value="ECO:0007669"/>
    <property type="project" value="UniProtKB-UniRule"/>
</dbReference>
<dbReference type="Pfam" id="PF00156">
    <property type="entry name" value="Pribosyltran"/>
    <property type="match status" value="1"/>
</dbReference>
<evidence type="ECO:0000313" key="7">
    <source>
        <dbReference type="Proteomes" id="UP000325598"/>
    </source>
</evidence>
<name>A0A5J4LJL6_9ACTN</name>
<dbReference type="InterPro" id="IPR050137">
    <property type="entry name" value="PyrR_bifunctional"/>
</dbReference>
<dbReference type="EC" id="2.4.2.9" evidence="4"/>
<keyword evidence="4" id="KW-0328">Glycosyltransferase</keyword>
<comment type="catalytic activity">
    <reaction evidence="4">
        <text>UMP + diphosphate = 5-phospho-alpha-D-ribose 1-diphosphate + uracil</text>
        <dbReference type="Rhea" id="RHEA:13017"/>
        <dbReference type="ChEBI" id="CHEBI:17568"/>
        <dbReference type="ChEBI" id="CHEBI:33019"/>
        <dbReference type="ChEBI" id="CHEBI:57865"/>
        <dbReference type="ChEBI" id="CHEBI:58017"/>
        <dbReference type="EC" id="2.4.2.9"/>
    </reaction>
</comment>
<proteinExistence type="inferred from homology"/>
<dbReference type="FunFam" id="3.40.50.2020:FF:000020">
    <property type="entry name" value="Bifunctional protein PyrR"/>
    <property type="match status" value="1"/>
</dbReference>
<protein>
    <recommendedName>
        <fullName evidence="4">Bifunctional protein PyrR</fullName>
    </recommendedName>
    <domain>
        <recommendedName>
            <fullName evidence="4">Pyrimidine operon regulatory protein</fullName>
        </recommendedName>
    </domain>
    <domain>
        <recommendedName>
            <fullName evidence="4">Uracil phosphoribosyltransferase</fullName>
            <shortName evidence="4">UPRTase</shortName>
            <ecNumber evidence="4">2.4.2.9</ecNumber>
        </recommendedName>
    </domain>
</protein>
<comment type="function">
    <text evidence="4">Also displays a weak uracil phosphoribosyltransferase activity which is not physiologically significant.</text>
</comment>
<dbReference type="EMBL" id="BLAG01000026">
    <property type="protein sequence ID" value="GES34273.1"/>
    <property type="molecule type" value="Genomic_DNA"/>
</dbReference>
<dbReference type="AlphaFoldDB" id="A0A5J4LJL6"/>
<dbReference type="HAMAP" id="MF_01219">
    <property type="entry name" value="PyrR"/>
    <property type="match status" value="1"/>
</dbReference>
<keyword evidence="7" id="KW-1185">Reference proteome</keyword>
<comment type="caution">
    <text evidence="6">The sequence shown here is derived from an EMBL/GenBank/DDBJ whole genome shotgun (WGS) entry which is preliminary data.</text>
</comment>
<evidence type="ECO:0000256" key="1">
    <source>
        <dbReference type="ARBA" id="ARBA00005565"/>
    </source>
</evidence>
<dbReference type="CDD" id="cd06223">
    <property type="entry name" value="PRTases_typeI"/>
    <property type="match status" value="1"/>
</dbReference>
<evidence type="ECO:0000256" key="4">
    <source>
        <dbReference type="HAMAP-Rule" id="MF_01219"/>
    </source>
</evidence>
<dbReference type="Proteomes" id="UP000325598">
    <property type="component" value="Unassembled WGS sequence"/>
</dbReference>
<reference evidence="6 7" key="1">
    <citation type="submission" date="2019-10" db="EMBL/GenBank/DDBJ databases">
        <title>Whole genome shotgun sequence of Streptomyces angustmyceticus NBRC 3934.</title>
        <authorList>
            <person name="Hosoyama A."/>
            <person name="Ichikawa N."/>
            <person name="Kimura A."/>
            <person name="Kitahashi Y."/>
            <person name="Komaki H."/>
            <person name="Uohara A."/>
        </authorList>
    </citation>
    <scope>NUCLEOTIDE SEQUENCE [LARGE SCALE GENOMIC DNA]</scope>
    <source>
        <strain evidence="6 7">NBRC 3934</strain>
    </source>
</reference>
<sequence length="196" mass="21148">MDASSSDTTAQLPARPVLEGPDIARMLTRIAHEIVERAKGADDVVLLGIPTRGVFLARRLAAKLEEITGRAVPVGSLDITMYRDDLRLGPARTLARTDIPAEGIEGRVVLLVDDVLFSGRTIRAALDALGDIGRPRAVQLAVLVDRGHRELPIRADYVGKNLPTSLRETVKVQLTEEDGRDAVLLGVKHTAPAGER</sequence>
<dbReference type="OrthoDB" id="9802227at2"/>
<keyword evidence="3 4" id="KW-0804">Transcription</keyword>
<feature type="short sequence motif" description="PRPP-binding" evidence="4">
    <location>
        <begin position="109"/>
        <end position="121"/>
    </location>
</feature>
<dbReference type="SUPFAM" id="SSF53271">
    <property type="entry name" value="PRTase-like"/>
    <property type="match status" value="1"/>
</dbReference>
<evidence type="ECO:0000256" key="3">
    <source>
        <dbReference type="ARBA" id="ARBA00023163"/>
    </source>
</evidence>
<dbReference type="InterPro" id="IPR000836">
    <property type="entry name" value="PRTase_dom"/>
</dbReference>
<comment type="function">
    <text evidence="4">Regulates the transcription of the pyrimidine nucleotide (pyr) operon in response to exogenous pyrimidines.</text>
</comment>
<evidence type="ECO:0000259" key="5">
    <source>
        <dbReference type="Pfam" id="PF00156"/>
    </source>
</evidence>
<dbReference type="Gene3D" id="3.40.50.2020">
    <property type="match status" value="1"/>
</dbReference>
<gene>
    <name evidence="4 6" type="primary">pyrR</name>
    <name evidence="6" type="ORF">San01_67610</name>
</gene>
<dbReference type="PANTHER" id="PTHR11608:SF0">
    <property type="entry name" value="BIFUNCTIONAL PROTEIN PYRR"/>
    <property type="match status" value="1"/>
</dbReference>
<dbReference type="PANTHER" id="PTHR11608">
    <property type="entry name" value="BIFUNCTIONAL PROTEIN PYRR"/>
    <property type="match status" value="1"/>
</dbReference>
<accession>A0A5J4LJL6</accession>
<dbReference type="InterPro" id="IPR029057">
    <property type="entry name" value="PRTase-like"/>
</dbReference>
<dbReference type="NCBIfam" id="NF003549">
    <property type="entry name" value="PRK05205.1-5"/>
    <property type="match status" value="1"/>
</dbReference>
<dbReference type="NCBIfam" id="NF003547">
    <property type="entry name" value="PRK05205.1-3"/>
    <property type="match status" value="1"/>
</dbReference>
<dbReference type="GO" id="GO:0004845">
    <property type="term" value="F:uracil phosphoribosyltransferase activity"/>
    <property type="evidence" value="ECO:0007669"/>
    <property type="project" value="UniProtKB-UniRule"/>
</dbReference>
<dbReference type="RefSeq" id="WP_086717144.1">
    <property type="nucleotide sequence ID" value="NZ_BLAG01000026.1"/>
</dbReference>
<evidence type="ECO:0000313" key="6">
    <source>
        <dbReference type="EMBL" id="GES34273.1"/>
    </source>
</evidence>
<dbReference type="GeneID" id="96755070"/>
<organism evidence="6 7">
    <name type="scientific">Streptomyces angustmyceticus</name>
    <dbReference type="NCBI Taxonomy" id="285578"/>
    <lineage>
        <taxon>Bacteria</taxon>
        <taxon>Bacillati</taxon>
        <taxon>Actinomycetota</taxon>
        <taxon>Actinomycetes</taxon>
        <taxon>Kitasatosporales</taxon>
        <taxon>Streptomycetaceae</taxon>
        <taxon>Streptomyces</taxon>
    </lineage>
</organism>